<dbReference type="GO" id="GO:0008233">
    <property type="term" value="F:peptidase activity"/>
    <property type="evidence" value="ECO:0007669"/>
    <property type="project" value="UniProtKB-KW"/>
</dbReference>
<sequence length="200" mass="23028">MIKLISTFITRYLEENNSSLIKTDLLKIQYTLEVILGNLFDFIVIFLIFLSLNKVPILLLSYVILISIRPFMGGVHCKTFISCLFVTTMYFIMVMLFTTLAPKINNSFNIIFFTISFIIVAAYAPCRNLKRPVKNKATLKIISLISLTFWIVVFFTLSNVQICNCIFASIFIQILQIIIINRKGVVSNAKIYKHFFSYTS</sequence>
<keyword evidence="7 8" id="KW-0472">Membrane</keyword>
<keyword evidence="1" id="KW-1003">Cell membrane</keyword>
<feature type="transmembrane region" description="Helical" evidence="8">
    <location>
        <begin position="161"/>
        <end position="180"/>
    </location>
</feature>
<accession>A0A0B5QJ58</accession>
<dbReference type="AlphaFoldDB" id="A0A0B5QJ58"/>
<dbReference type="STRING" id="1520.LF65_04463"/>
<dbReference type="RefSeq" id="WP_041899047.1">
    <property type="nucleotide sequence ID" value="NZ_CP010086.2"/>
</dbReference>
<proteinExistence type="predicted"/>
<evidence type="ECO:0000313" key="9">
    <source>
        <dbReference type="EMBL" id="AJH01001.1"/>
    </source>
</evidence>
<evidence type="ECO:0000256" key="5">
    <source>
        <dbReference type="ARBA" id="ARBA00022801"/>
    </source>
</evidence>
<feature type="transmembrane region" description="Helical" evidence="8">
    <location>
        <begin position="80"/>
        <end position="101"/>
    </location>
</feature>
<dbReference type="GO" id="GO:0016020">
    <property type="term" value="C:membrane"/>
    <property type="evidence" value="ECO:0007669"/>
    <property type="project" value="InterPro"/>
</dbReference>
<feature type="transmembrane region" description="Helical" evidence="8">
    <location>
        <begin position="42"/>
        <end position="68"/>
    </location>
</feature>
<evidence type="ECO:0000256" key="1">
    <source>
        <dbReference type="ARBA" id="ARBA00022475"/>
    </source>
</evidence>
<protein>
    <submittedName>
        <fullName evidence="9">Accessory regulator AgrB</fullName>
    </submittedName>
</protein>
<feature type="transmembrane region" description="Helical" evidence="8">
    <location>
        <begin position="137"/>
        <end position="155"/>
    </location>
</feature>
<evidence type="ECO:0000256" key="2">
    <source>
        <dbReference type="ARBA" id="ARBA00022654"/>
    </source>
</evidence>
<evidence type="ECO:0000256" key="3">
    <source>
        <dbReference type="ARBA" id="ARBA00022670"/>
    </source>
</evidence>
<dbReference type="Proteomes" id="UP000031866">
    <property type="component" value="Chromosome"/>
</dbReference>
<evidence type="ECO:0000256" key="4">
    <source>
        <dbReference type="ARBA" id="ARBA00022692"/>
    </source>
</evidence>
<dbReference type="SMART" id="SM00793">
    <property type="entry name" value="AgrB"/>
    <property type="match status" value="1"/>
</dbReference>
<keyword evidence="3" id="KW-0645">Protease</keyword>
<evidence type="ECO:0000256" key="7">
    <source>
        <dbReference type="ARBA" id="ARBA00023136"/>
    </source>
</evidence>
<reference evidence="10" key="1">
    <citation type="submission" date="2014-12" db="EMBL/GenBank/DDBJ databases">
        <title>Genome sequence of Clostridium beijerinckii strain 59B.</title>
        <authorList>
            <person name="Little G.T."/>
            <person name="Minton N.P."/>
        </authorList>
    </citation>
    <scope>NUCLEOTIDE SEQUENCE [LARGE SCALE GENOMIC DNA]</scope>
    <source>
        <strain evidence="10">59B</strain>
    </source>
</reference>
<keyword evidence="5" id="KW-0378">Hydrolase</keyword>
<dbReference type="OrthoDB" id="2044325at2"/>
<name>A0A0B5QJ58_CLOBE</name>
<evidence type="ECO:0000256" key="6">
    <source>
        <dbReference type="ARBA" id="ARBA00022989"/>
    </source>
</evidence>
<dbReference type="KEGG" id="cbei:LF65_04463"/>
<dbReference type="GO" id="GO:0009372">
    <property type="term" value="P:quorum sensing"/>
    <property type="evidence" value="ECO:0007669"/>
    <property type="project" value="UniProtKB-KW"/>
</dbReference>
<feature type="transmembrane region" description="Helical" evidence="8">
    <location>
        <begin position="107"/>
        <end position="125"/>
    </location>
</feature>
<organism evidence="9 10">
    <name type="scientific">Clostridium beijerinckii</name>
    <name type="common">Clostridium MP</name>
    <dbReference type="NCBI Taxonomy" id="1520"/>
    <lineage>
        <taxon>Bacteria</taxon>
        <taxon>Bacillati</taxon>
        <taxon>Bacillota</taxon>
        <taxon>Clostridia</taxon>
        <taxon>Eubacteriales</taxon>
        <taxon>Clostridiaceae</taxon>
        <taxon>Clostridium</taxon>
    </lineage>
</organism>
<dbReference type="Pfam" id="PF04647">
    <property type="entry name" value="AgrB"/>
    <property type="match status" value="1"/>
</dbReference>
<evidence type="ECO:0000313" key="10">
    <source>
        <dbReference type="Proteomes" id="UP000031866"/>
    </source>
</evidence>
<gene>
    <name evidence="9" type="ORF">LF65_04463</name>
</gene>
<dbReference type="GO" id="GO:0006508">
    <property type="term" value="P:proteolysis"/>
    <property type="evidence" value="ECO:0007669"/>
    <property type="project" value="UniProtKB-KW"/>
</dbReference>
<evidence type="ECO:0000256" key="8">
    <source>
        <dbReference type="SAM" id="Phobius"/>
    </source>
</evidence>
<dbReference type="InterPro" id="IPR006741">
    <property type="entry name" value="AgrB"/>
</dbReference>
<keyword evidence="6 8" id="KW-1133">Transmembrane helix</keyword>
<dbReference type="EMBL" id="CP010086">
    <property type="protein sequence ID" value="AJH01001.1"/>
    <property type="molecule type" value="Genomic_DNA"/>
</dbReference>
<keyword evidence="4 8" id="KW-0812">Transmembrane</keyword>
<keyword evidence="2" id="KW-0673">Quorum sensing</keyword>